<dbReference type="Pfam" id="PF17132">
    <property type="entry name" value="Glyco_hydro_106"/>
    <property type="match status" value="1"/>
</dbReference>
<dbReference type="InterPro" id="IPR029062">
    <property type="entry name" value="Class_I_gatase-like"/>
</dbReference>
<dbReference type="InterPro" id="IPR053161">
    <property type="entry name" value="Ulvan_degrading_GH"/>
</dbReference>
<dbReference type="PANTHER" id="PTHR36848">
    <property type="entry name" value="DNA-BINDING PROTEIN (PUTATIVE SECRETED PROTEIN)-RELATED"/>
    <property type="match status" value="1"/>
</dbReference>
<dbReference type="Proteomes" id="UP000095003">
    <property type="component" value="Unassembled WGS sequence"/>
</dbReference>
<evidence type="ECO:0000313" key="2">
    <source>
        <dbReference type="Proteomes" id="UP000095003"/>
    </source>
</evidence>
<name>A0A1E3ATR1_9FIRM</name>
<dbReference type="PATRIC" id="fig|1432052.3.peg.2985"/>
<dbReference type="EMBL" id="MCGI01000002">
    <property type="protein sequence ID" value="ODM12088.1"/>
    <property type="molecule type" value="Genomic_DNA"/>
</dbReference>
<proteinExistence type="predicted"/>
<comment type="caution">
    <text evidence="1">The sequence shown here is derived from an EMBL/GenBank/DDBJ whole genome shotgun (WGS) entry which is preliminary data.</text>
</comment>
<dbReference type="InterPro" id="IPR008979">
    <property type="entry name" value="Galactose-bd-like_sf"/>
</dbReference>
<dbReference type="NCBIfam" id="NF045579">
    <property type="entry name" value="rhamnoside_JR"/>
    <property type="match status" value="1"/>
</dbReference>
<dbReference type="GO" id="GO:0016787">
    <property type="term" value="F:hydrolase activity"/>
    <property type="evidence" value="ECO:0007669"/>
    <property type="project" value="UniProtKB-KW"/>
</dbReference>
<gene>
    <name evidence="1" type="ORF">BEH84_02703</name>
</gene>
<keyword evidence="1" id="KW-0378">Hydrolase</keyword>
<evidence type="ECO:0000313" key="1">
    <source>
        <dbReference type="EMBL" id="ODM12088.1"/>
    </source>
</evidence>
<dbReference type="RefSeq" id="WP_069157206.1">
    <property type="nucleotide sequence ID" value="NZ_DBFYTC010000034.1"/>
</dbReference>
<accession>A0A1E3ATR1</accession>
<dbReference type="CDD" id="cd03143">
    <property type="entry name" value="A4_beta-galactosidase_middle_domain"/>
    <property type="match status" value="1"/>
</dbReference>
<dbReference type="PANTHER" id="PTHR36848:SF2">
    <property type="entry name" value="SECRETED PROTEIN"/>
    <property type="match status" value="1"/>
</dbReference>
<dbReference type="SUPFAM" id="SSF49785">
    <property type="entry name" value="Galactose-binding domain-like"/>
    <property type="match status" value="1"/>
</dbReference>
<organism evidence="1 2">
    <name type="scientific">Eisenbergiella tayi</name>
    <dbReference type="NCBI Taxonomy" id="1432052"/>
    <lineage>
        <taxon>Bacteria</taxon>
        <taxon>Bacillati</taxon>
        <taxon>Bacillota</taxon>
        <taxon>Clostridia</taxon>
        <taxon>Lachnospirales</taxon>
        <taxon>Lachnospiraceae</taxon>
        <taxon>Eisenbergiella</taxon>
    </lineage>
</organism>
<dbReference type="Gene3D" id="2.60.120.260">
    <property type="entry name" value="Galactose-binding domain-like"/>
    <property type="match status" value="1"/>
</dbReference>
<sequence>MNKSYIRPLFWQHGEPEAVLKEEIHQMFQNGIDSFIVESRPHPDYLSYGWWRDMDIIIAEAKRLGMKVWIFDDSAFPSGYGAGKLKSLYPEAGKKYVREAHIDAIGPLDGSSFRIRDWLNQDEKIIRVTAARRKGNYEDLEDGSLMDITSLEEDGILYWDVPEGAWRIFLFILTGNGGEEWTKDYVNPIDRDCVDRFIQIIYEEHYQRYKEEFGTVIQGFFSDELRFGNAASYHMHPGDWTEYGGTAPAVFPWSRRLPELLEEECGEDIGKLLPYLWCGESGHAKDVRFAYQDQVSRLFGTEFIGRIGEWCRAHKVKLIGHVVEDNGAHARLGYGCGHFFRAMEGMDASGLDVVYQIWPEYTQGRHLTPFGYLDSYFYYWGLPKMASSLAHLDPKKKGITVCEIFGAYGWQEGLKLMKWLTDHVCVRGINRLIPHAFSPKEKDEDCPPHFYARGENPQWDYFHVWSDYANRLCTLLSEGQHIADVAVLYHAEAEWGGEYEPFETAVKALAEAQIDCDVVPADYLTQDRASVRDGKLTINEESYGVLIIPYAQALPETTVRELLRLAEDGLTVLIMRDYPERIYFKPDSRLLTKLRGQENIYIRTYEALPEYFRKGETAVKIEGNFPYLSVMKRKTSAGTLYFFVNESKYKTVRTTFSVGETEKLLWYDAMENRLFRSCLPEKDGTKGEAGQAQRELILEPYQSLFAFCGQTEEKAGLLAGELFGVQEIYEDPAVLPEPCSETETLAGAFRIYIQNVPEGGRTQLGLSSLCNLAVPGLLPEYSGKICYETDFSIDMQEDEGKKKYYLDLGNVYETAEVFVNGSRAGIRICPPYRLDVTGLIHAGKNQLTVTVANTLAKERGNNVFDRAMPQEPTGLLGPVRIIKA</sequence>
<dbReference type="AlphaFoldDB" id="A0A1E3ATR1"/>
<reference evidence="1 2" key="1">
    <citation type="submission" date="2016-07" db="EMBL/GenBank/DDBJ databases">
        <title>Characterization of isolates of Eisenbergiella tayi derived from blood cultures, using whole genome sequencing.</title>
        <authorList>
            <person name="Burdz T."/>
            <person name="Wiebe D."/>
            <person name="Huynh C."/>
            <person name="Bernard K."/>
        </authorList>
    </citation>
    <scope>NUCLEOTIDE SEQUENCE [LARGE SCALE GENOMIC DNA]</scope>
    <source>
        <strain evidence="1 2">NML 120489</strain>
    </source>
</reference>
<dbReference type="Gene3D" id="3.40.50.880">
    <property type="match status" value="1"/>
</dbReference>
<protein>
    <submittedName>
        <fullName evidence="1">Glycosyl hydrolases family 2, sugar binding domain</fullName>
    </submittedName>
</protein>